<dbReference type="Pfam" id="PF00381">
    <property type="entry name" value="PTS-HPr"/>
    <property type="match status" value="1"/>
</dbReference>
<reference evidence="2" key="1">
    <citation type="submission" date="2015-08" db="EMBL/GenBank/DDBJ databases">
        <title>Complete DNA Sequence of Pseudomonas syringae pv. actinidiae, the Causal Agent of Kiwifruit Canker Disease.</title>
        <authorList>
            <person name="Rikkerink E.H.A."/>
            <person name="Fineran P.C."/>
        </authorList>
    </citation>
    <scope>NUCLEOTIDE SEQUENCE</scope>
    <source>
        <strain evidence="2">DSM 13666</strain>
    </source>
</reference>
<dbReference type="InterPro" id="IPR000032">
    <property type="entry name" value="HPr-like"/>
</dbReference>
<comment type="caution">
    <text evidence="2">The sequence shown here is derived from an EMBL/GenBank/DDBJ whole genome shotgun (WGS) entry which is preliminary data.</text>
</comment>
<feature type="domain" description="HPr" evidence="1">
    <location>
        <begin position="1"/>
        <end position="85"/>
    </location>
</feature>
<dbReference type="EMBL" id="LILD01000003">
    <property type="protein sequence ID" value="KOO36931.1"/>
    <property type="molecule type" value="Genomic_DNA"/>
</dbReference>
<dbReference type="PATRIC" id="fig|136160.3.peg.4199"/>
<dbReference type="RefSeq" id="WP_053432154.1">
    <property type="nucleotide sequence ID" value="NZ_CP040441.1"/>
</dbReference>
<dbReference type="PROSITE" id="PS51350">
    <property type="entry name" value="PTS_HPR_DOM"/>
    <property type="match status" value="1"/>
</dbReference>
<dbReference type="InterPro" id="IPR035895">
    <property type="entry name" value="HPr-like_sf"/>
</dbReference>
<dbReference type="SUPFAM" id="SSF55594">
    <property type="entry name" value="HPr-like"/>
    <property type="match status" value="1"/>
</dbReference>
<evidence type="ECO:0000313" key="2">
    <source>
        <dbReference type="EMBL" id="KOO36931.1"/>
    </source>
</evidence>
<evidence type="ECO:0000259" key="1">
    <source>
        <dbReference type="PROSITE" id="PS51350"/>
    </source>
</evidence>
<dbReference type="GeneID" id="87595981"/>
<protein>
    <submittedName>
        <fullName evidence="2">Phosphocarrier HPr family protein</fullName>
    </submittedName>
</protein>
<organism evidence="2">
    <name type="scientific">Halalkalibacterium halodurans</name>
    <name type="common">Bacillus halodurans</name>
    <dbReference type="NCBI Taxonomy" id="86665"/>
    <lineage>
        <taxon>Bacteria</taxon>
        <taxon>Bacillati</taxon>
        <taxon>Bacillota</taxon>
        <taxon>Bacilli</taxon>
        <taxon>Bacillales</taxon>
        <taxon>Bacillaceae</taxon>
        <taxon>Halalkalibacterium (ex Joshi et al. 2022)</taxon>
    </lineage>
</organism>
<sequence>MKSITKTITIQVSDEQTIVDLSKILQSYQADVLIKKVLNGNILEVNIKSFLGLITLRLQNNDRVEILAVGEDCEEALHKVVEYFT</sequence>
<dbReference type="Gene3D" id="3.30.1340.10">
    <property type="entry name" value="HPr-like"/>
    <property type="match status" value="1"/>
</dbReference>
<gene>
    <name evidence="2" type="ORF">AMD02_16235</name>
</gene>
<dbReference type="AlphaFoldDB" id="A0A0M0KDK5"/>
<proteinExistence type="predicted"/>
<accession>A0A0M0KDK5</accession>
<name>A0A0M0KDK5_ALKHA</name>